<dbReference type="Gene3D" id="3.90.550.10">
    <property type="entry name" value="Spore Coat Polysaccharide Biosynthesis Protein SpsA, Chain A"/>
    <property type="match status" value="1"/>
</dbReference>
<gene>
    <name evidence="4" type="ORF">D0911_05860</name>
</gene>
<dbReference type="NCBIfam" id="NF045761">
    <property type="entry name" value="NAMPUrTaseMurU"/>
    <property type="match status" value="1"/>
</dbReference>
<dbReference type="SUPFAM" id="SSF53448">
    <property type="entry name" value="Nucleotide-diphospho-sugar transferases"/>
    <property type="match status" value="1"/>
</dbReference>
<keyword evidence="2" id="KW-0548">Nucleotidyltransferase</keyword>
<dbReference type="InterPro" id="IPR054790">
    <property type="entry name" value="MurU"/>
</dbReference>
<dbReference type="CDD" id="cd06422">
    <property type="entry name" value="NTP_transferase_like_1"/>
    <property type="match status" value="1"/>
</dbReference>
<evidence type="ECO:0000313" key="5">
    <source>
        <dbReference type="Proteomes" id="UP000274695"/>
    </source>
</evidence>
<dbReference type="InterPro" id="IPR050065">
    <property type="entry name" value="GlmU-like"/>
</dbReference>
<accession>A0ABX9W6I6</accession>
<dbReference type="PANTHER" id="PTHR43584">
    <property type="entry name" value="NUCLEOTIDYL TRANSFERASE"/>
    <property type="match status" value="1"/>
</dbReference>
<evidence type="ECO:0000259" key="3">
    <source>
        <dbReference type="Pfam" id="PF00483"/>
    </source>
</evidence>
<dbReference type="PANTHER" id="PTHR43584:SF8">
    <property type="entry name" value="N-ACETYLMURAMATE ALPHA-1-PHOSPHATE URIDYLYLTRANSFERASE"/>
    <property type="match status" value="1"/>
</dbReference>
<dbReference type="InterPro" id="IPR005835">
    <property type="entry name" value="NTP_transferase_dom"/>
</dbReference>
<comment type="caution">
    <text evidence="4">The sequence shown here is derived from an EMBL/GenBank/DDBJ whole genome shotgun (WGS) entry which is preliminary data.</text>
</comment>
<dbReference type="InterPro" id="IPR029044">
    <property type="entry name" value="Nucleotide-diphossugar_trans"/>
</dbReference>
<dbReference type="Proteomes" id="UP000274695">
    <property type="component" value="Unassembled WGS sequence"/>
</dbReference>
<evidence type="ECO:0000313" key="4">
    <source>
        <dbReference type="EMBL" id="RNL65890.1"/>
    </source>
</evidence>
<dbReference type="Pfam" id="PF00483">
    <property type="entry name" value="NTP_transferase"/>
    <property type="match status" value="1"/>
</dbReference>
<protein>
    <submittedName>
        <fullName evidence="4">Nucleotidyltransferase family protein</fullName>
    </submittedName>
</protein>
<keyword evidence="1" id="KW-0808">Transferase</keyword>
<name>A0ABX9W6I6_9GAMM</name>
<organism evidence="4 5">
    <name type="scientific">Zhongshania marina</name>
    <dbReference type="NCBI Taxonomy" id="2304603"/>
    <lineage>
        <taxon>Bacteria</taxon>
        <taxon>Pseudomonadati</taxon>
        <taxon>Pseudomonadota</taxon>
        <taxon>Gammaproteobacteria</taxon>
        <taxon>Cellvibrionales</taxon>
        <taxon>Spongiibacteraceae</taxon>
        <taxon>Zhongshania</taxon>
    </lineage>
</organism>
<dbReference type="EMBL" id="RHGB01000005">
    <property type="protein sequence ID" value="RNL65890.1"/>
    <property type="molecule type" value="Genomic_DNA"/>
</dbReference>
<sequence length="227" mass="24542">MRAMILAAGLGTRMRPLTDHTPKPLLRAGGKALIDYHIEKLAAAGICNIVVNCSWLADQLEEYLGDGSRYGVRIFVSREEEPLETGGGIVQALPLLCEDGGDDPFLVVNGDIWTDFDFASLRDIHPVAGHLVMIKNPPHNPQGDFALGENNVLAEKAGANEGTYTFSGISVWRPSVFSGFVCGKRALKPIMDAAIANKALSGQLYEGHWWDIGTPERLAALDAFLAL</sequence>
<reference evidence="4 5" key="1">
    <citation type="submission" date="2018-10" db="EMBL/GenBank/DDBJ databases">
        <title>Draft genome sequence of Zhongshania sp. DSW25-10.</title>
        <authorList>
            <person name="Oh J."/>
        </authorList>
    </citation>
    <scope>NUCLEOTIDE SEQUENCE [LARGE SCALE GENOMIC DNA]</scope>
    <source>
        <strain evidence="4 5">DSW25-10</strain>
    </source>
</reference>
<keyword evidence="5" id="KW-1185">Reference proteome</keyword>
<evidence type="ECO:0000256" key="1">
    <source>
        <dbReference type="ARBA" id="ARBA00022679"/>
    </source>
</evidence>
<feature type="domain" description="Nucleotidyl transferase" evidence="3">
    <location>
        <begin position="3"/>
        <end position="222"/>
    </location>
</feature>
<evidence type="ECO:0000256" key="2">
    <source>
        <dbReference type="ARBA" id="ARBA00022695"/>
    </source>
</evidence>
<proteinExistence type="predicted"/>